<evidence type="ECO:0000256" key="1">
    <source>
        <dbReference type="ARBA" id="ARBA00004141"/>
    </source>
</evidence>
<dbReference type="FunFam" id="1.20.1250.20:FF:000068">
    <property type="entry name" value="MFS general substrate transporter"/>
    <property type="match status" value="1"/>
</dbReference>
<feature type="transmembrane region" description="Helical" evidence="6">
    <location>
        <begin position="149"/>
        <end position="170"/>
    </location>
</feature>
<feature type="transmembrane region" description="Helical" evidence="6">
    <location>
        <begin position="306"/>
        <end position="326"/>
    </location>
</feature>
<keyword evidence="5 6" id="KW-0472">Membrane</keyword>
<dbReference type="InterPro" id="IPR020846">
    <property type="entry name" value="MFS_dom"/>
</dbReference>
<gene>
    <name evidence="8" type="ORF">SCLCIDRAFT_1219188</name>
</gene>
<feature type="transmembrane region" description="Helical" evidence="6">
    <location>
        <begin position="80"/>
        <end position="102"/>
    </location>
</feature>
<evidence type="ECO:0000256" key="2">
    <source>
        <dbReference type="ARBA" id="ARBA00022448"/>
    </source>
</evidence>
<dbReference type="SUPFAM" id="SSF103473">
    <property type="entry name" value="MFS general substrate transporter"/>
    <property type="match status" value="1"/>
</dbReference>
<name>A0A0C3DNW8_9AGAM</name>
<dbReference type="PROSITE" id="PS50850">
    <property type="entry name" value="MFS"/>
    <property type="match status" value="1"/>
</dbReference>
<evidence type="ECO:0000259" key="7">
    <source>
        <dbReference type="PROSITE" id="PS50850"/>
    </source>
</evidence>
<dbReference type="InParanoid" id="A0A0C3DNW8"/>
<dbReference type="InterPro" id="IPR011701">
    <property type="entry name" value="MFS"/>
</dbReference>
<dbReference type="STRING" id="1036808.A0A0C3DNW8"/>
<comment type="subcellular location">
    <subcellularLocation>
        <location evidence="1">Membrane</location>
        <topology evidence="1">Multi-pass membrane protein</topology>
    </subcellularLocation>
</comment>
<dbReference type="Pfam" id="PF07690">
    <property type="entry name" value="MFS_1"/>
    <property type="match status" value="1"/>
</dbReference>
<feature type="transmembrane region" description="Helical" evidence="6">
    <location>
        <begin position="12"/>
        <end position="35"/>
    </location>
</feature>
<feature type="transmembrane region" description="Helical" evidence="6">
    <location>
        <begin position="47"/>
        <end position="68"/>
    </location>
</feature>
<feature type="transmembrane region" description="Helical" evidence="6">
    <location>
        <begin position="214"/>
        <end position="234"/>
    </location>
</feature>
<dbReference type="InterPro" id="IPR036259">
    <property type="entry name" value="MFS_trans_sf"/>
</dbReference>
<evidence type="ECO:0000256" key="5">
    <source>
        <dbReference type="ARBA" id="ARBA00023136"/>
    </source>
</evidence>
<dbReference type="GO" id="GO:0022857">
    <property type="term" value="F:transmembrane transporter activity"/>
    <property type="evidence" value="ECO:0007669"/>
    <property type="project" value="InterPro"/>
</dbReference>
<keyword evidence="2" id="KW-0813">Transport</keyword>
<evidence type="ECO:0000256" key="3">
    <source>
        <dbReference type="ARBA" id="ARBA00022692"/>
    </source>
</evidence>
<feature type="transmembrane region" description="Helical" evidence="6">
    <location>
        <begin position="240"/>
        <end position="261"/>
    </location>
</feature>
<accession>A0A0C3DNW8</accession>
<keyword evidence="4 6" id="KW-1133">Transmembrane helix</keyword>
<feature type="transmembrane region" description="Helical" evidence="6">
    <location>
        <begin position="273"/>
        <end position="294"/>
    </location>
</feature>
<evidence type="ECO:0000313" key="8">
    <source>
        <dbReference type="EMBL" id="KIM57696.1"/>
    </source>
</evidence>
<reference evidence="8 9" key="1">
    <citation type="submission" date="2014-04" db="EMBL/GenBank/DDBJ databases">
        <authorList>
            <consortium name="DOE Joint Genome Institute"/>
            <person name="Kuo A."/>
            <person name="Kohler A."/>
            <person name="Nagy L.G."/>
            <person name="Floudas D."/>
            <person name="Copeland A."/>
            <person name="Barry K.W."/>
            <person name="Cichocki N."/>
            <person name="Veneault-Fourrey C."/>
            <person name="LaButti K."/>
            <person name="Lindquist E.A."/>
            <person name="Lipzen A."/>
            <person name="Lundell T."/>
            <person name="Morin E."/>
            <person name="Murat C."/>
            <person name="Sun H."/>
            <person name="Tunlid A."/>
            <person name="Henrissat B."/>
            <person name="Grigoriev I.V."/>
            <person name="Hibbett D.S."/>
            <person name="Martin F."/>
            <person name="Nordberg H.P."/>
            <person name="Cantor M.N."/>
            <person name="Hua S.X."/>
        </authorList>
    </citation>
    <scope>NUCLEOTIDE SEQUENCE [LARGE SCALE GENOMIC DNA]</scope>
    <source>
        <strain evidence="8 9">Foug A</strain>
    </source>
</reference>
<evidence type="ECO:0000256" key="6">
    <source>
        <dbReference type="SAM" id="Phobius"/>
    </source>
</evidence>
<sequence length="352" mass="38422">MVMGFVKTYPQLAAVRFCLGILEAGFFPGVSFFLSMWYPKYKLIYRIALFTGAAAAAGAFSGLLAYGIGFMNKIGGLRGWSWIFIFEGLATILTSILGALVLPDYPSTAKFLSAEEKQFVKEQRALNINDEEDGTIIHRVLLAFTDWQVWALGFVLMSFMTPAYGITFFLPTILNSFGYSIPISQLLTVPIYVAATISMISVSHISDKIRIRSPFIFALQFITLVGFAIEISSSPSGVKYFGTFLCVIGSYTGVPCSIGWLANNINGRYKRAVGLALQGCIGNFGGIIASNIFLTRDQPRYIPGHAIEIGISGAGMLVTVVTAYTFHRLDSVADERGEKDNKVASATDIYVV</sequence>
<dbReference type="HOGENOM" id="CLU_001265_0_3_1"/>
<organism evidence="8 9">
    <name type="scientific">Scleroderma citrinum Foug A</name>
    <dbReference type="NCBI Taxonomy" id="1036808"/>
    <lineage>
        <taxon>Eukaryota</taxon>
        <taxon>Fungi</taxon>
        <taxon>Dikarya</taxon>
        <taxon>Basidiomycota</taxon>
        <taxon>Agaricomycotina</taxon>
        <taxon>Agaricomycetes</taxon>
        <taxon>Agaricomycetidae</taxon>
        <taxon>Boletales</taxon>
        <taxon>Sclerodermatineae</taxon>
        <taxon>Sclerodermataceae</taxon>
        <taxon>Scleroderma</taxon>
    </lineage>
</organism>
<dbReference type="Proteomes" id="UP000053989">
    <property type="component" value="Unassembled WGS sequence"/>
</dbReference>
<keyword evidence="9" id="KW-1185">Reference proteome</keyword>
<evidence type="ECO:0000256" key="4">
    <source>
        <dbReference type="ARBA" id="ARBA00022989"/>
    </source>
</evidence>
<proteinExistence type="predicted"/>
<feature type="transmembrane region" description="Helical" evidence="6">
    <location>
        <begin position="182"/>
        <end position="202"/>
    </location>
</feature>
<dbReference type="OrthoDB" id="2985014at2759"/>
<dbReference type="GO" id="GO:0016020">
    <property type="term" value="C:membrane"/>
    <property type="evidence" value="ECO:0007669"/>
    <property type="project" value="UniProtKB-SubCell"/>
</dbReference>
<dbReference type="PANTHER" id="PTHR43791">
    <property type="entry name" value="PERMEASE-RELATED"/>
    <property type="match status" value="1"/>
</dbReference>
<dbReference type="AlphaFoldDB" id="A0A0C3DNW8"/>
<protein>
    <recommendedName>
        <fullName evidence="7">Major facilitator superfamily (MFS) profile domain-containing protein</fullName>
    </recommendedName>
</protein>
<dbReference type="Gene3D" id="1.20.1250.20">
    <property type="entry name" value="MFS general substrate transporter like domains"/>
    <property type="match status" value="2"/>
</dbReference>
<dbReference type="EMBL" id="KN822097">
    <property type="protein sequence ID" value="KIM57696.1"/>
    <property type="molecule type" value="Genomic_DNA"/>
</dbReference>
<reference evidence="9" key="2">
    <citation type="submission" date="2015-01" db="EMBL/GenBank/DDBJ databases">
        <title>Evolutionary Origins and Diversification of the Mycorrhizal Mutualists.</title>
        <authorList>
            <consortium name="DOE Joint Genome Institute"/>
            <consortium name="Mycorrhizal Genomics Consortium"/>
            <person name="Kohler A."/>
            <person name="Kuo A."/>
            <person name="Nagy L.G."/>
            <person name="Floudas D."/>
            <person name="Copeland A."/>
            <person name="Barry K.W."/>
            <person name="Cichocki N."/>
            <person name="Veneault-Fourrey C."/>
            <person name="LaButti K."/>
            <person name="Lindquist E.A."/>
            <person name="Lipzen A."/>
            <person name="Lundell T."/>
            <person name="Morin E."/>
            <person name="Murat C."/>
            <person name="Riley R."/>
            <person name="Ohm R."/>
            <person name="Sun H."/>
            <person name="Tunlid A."/>
            <person name="Henrissat B."/>
            <person name="Grigoriev I.V."/>
            <person name="Hibbett D.S."/>
            <person name="Martin F."/>
        </authorList>
    </citation>
    <scope>NUCLEOTIDE SEQUENCE [LARGE SCALE GENOMIC DNA]</scope>
    <source>
        <strain evidence="9">Foug A</strain>
    </source>
</reference>
<dbReference type="PANTHER" id="PTHR43791:SF18">
    <property type="entry name" value="NICOTINIC ACID TRANSPORTER TNA1, PUTATIVE (AFU_ORTHOLOGUE AFUA_3G03820)-RELATED"/>
    <property type="match status" value="1"/>
</dbReference>
<keyword evidence="3 6" id="KW-0812">Transmembrane</keyword>
<feature type="domain" description="Major facilitator superfamily (MFS) profile" evidence="7">
    <location>
        <begin position="1"/>
        <end position="352"/>
    </location>
</feature>
<evidence type="ECO:0000313" key="9">
    <source>
        <dbReference type="Proteomes" id="UP000053989"/>
    </source>
</evidence>